<dbReference type="InterPro" id="IPR036259">
    <property type="entry name" value="MFS_trans_sf"/>
</dbReference>
<evidence type="ECO:0000313" key="13">
    <source>
        <dbReference type="Proteomes" id="UP000026961"/>
    </source>
</evidence>
<keyword evidence="7 10" id="KW-1133">Transmembrane helix</keyword>
<dbReference type="PROSITE" id="PS00216">
    <property type="entry name" value="SUGAR_TRANSPORT_1"/>
    <property type="match status" value="1"/>
</dbReference>
<evidence type="ECO:0000256" key="7">
    <source>
        <dbReference type="ARBA" id="ARBA00022989"/>
    </source>
</evidence>
<dbReference type="PANTHER" id="PTHR48020:SF49">
    <property type="entry name" value="SUGAR TRANSPORTER"/>
    <property type="match status" value="1"/>
</dbReference>
<dbReference type="EnsemblPlants" id="OGLUM12G15300.1">
    <property type="protein sequence ID" value="OGLUM12G15300.1"/>
    <property type="gene ID" value="OGLUM12G15300"/>
</dbReference>
<feature type="transmembrane region" description="Helical" evidence="10">
    <location>
        <begin position="67"/>
        <end position="87"/>
    </location>
</feature>
<evidence type="ECO:0000256" key="6">
    <source>
        <dbReference type="ARBA" id="ARBA00022847"/>
    </source>
</evidence>
<comment type="similarity">
    <text evidence="2 9">Belongs to the major facilitator superfamily. Sugar transporter (TC 2.A.1.1) family.</text>
</comment>
<dbReference type="PRINTS" id="PR00171">
    <property type="entry name" value="SUGRTRNSPORT"/>
</dbReference>
<dbReference type="PROSITE" id="PS00217">
    <property type="entry name" value="SUGAR_TRANSPORT_2"/>
    <property type="match status" value="1"/>
</dbReference>
<feature type="domain" description="Major facilitator superfamily (MFS) profile" evidence="11">
    <location>
        <begin position="31"/>
        <end position="470"/>
    </location>
</feature>
<evidence type="ECO:0000256" key="4">
    <source>
        <dbReference type="ARBA" id="ARBA00022597"/>
    </source>
</evidence>
<dbReference type="GO" id="GO:0016020">
    <property type="term" value="C:membrane"/>
    <property type="evidence" value="ECO:0007669"/>
    <property type="project" value="UniProtKB-SubCell"/>
</dbReference>
<feature type="transmembrane region" description="Helical" evidence="10">
    <location>
        <begin position="303"/>
        <end position="325"/>
    </location>
</feature>
<dbReference type="PANTHER" id="PTHR48020">
    <property type="entry name" value="PROTON MYO-INOSITOL COTRANSPORTER"/>
    <property type="match status" value="1"/>
</dbReference>
<dbReference type="InterPro" id="IPR003663">
    <property type="entry name" value="Sugar/inositol_transpt"/>
</dbReference>
<keyword evidence="13" id="KW-1185">Reference proteome</keyword>
<evidence type="ECO:0000259" key="11">
    <source>
        <dbReference type="PROSITE" id="PS50850"/>
    </source>
</evidence>
<dbReference type="Pfam" id="PF00083">
    <property type="entry name" value="Sugar_tr"/>
    <property type="match status" value="1"/>
</dbReference>
<reference evidence="12" key="2">
    <citation type="submission" date="2018-05" db="EMBL/GenBank/DDBJ databases">
        <title>OgluRS3 (Oryza glumaepatula Reference Sequence Version 3).</title>
        <authorList>
            <person name="Zhang J."/>
            <person name="Kudrna D."/>
            <person name="Lee S."/>
            <person name="Talag J."/>
            <person name="Welchert J."/>
            <person name="Wing R.A."/>
        </authorList>
    </citation>
    <scope>NUCLEOTIDE SEQUENCE [LARGE SCALE GENOMIC DNA]</scope>
</reference>
<evidence type="ECO:0000256" key="8">
    <source>
        <dbReference type="ARBA" id="ARBA00023136"/>
    </source>
</evidence>
<feature type="transmembrane region" description="Helical" evidence="10">
    <location>
        <begin position="448"/>
        <end position="466"/>
    </location>
</feature>
<dbReference type="InterPro" id="IPR020846">
    <property type="entry name" value="MFS_dom"/>
</dbReference>
<evidence type="ECO:0000256" key="1">
    <source>
        <dbReference type="ARBA" id="ARBA00004141"/>
    </source>
</evidence>
<keyword evidence="4" id="KW-0762">Sugar transport</keyword>
<keyword evidence="6" id="KW-0769">Symport</keyword>
<evidence type="ECO:0000256" key="2">
    <source>
        <dbReference type="ARBA" id="ARBA00010992"/>
    </source>
</evidence>
<keyword evidence="8 10" id="KW-0472">Membrane</keyword>
<dbReference type="NCBIfam" id="TIGR00879">
    <property type="entry name" value="SP"/>
    <property type="match status" value="1"/>
</dbReference>
<feature type="transmembrane region" description="Helical" evidence="10">
    <location>
        <begin position="374"/>
        <end position="401"/>
    </location>
</feature>
<sequence length="633" mass="65695">MAPDVEAPLLAASSKPATASLPRRNKYPFFCAVLASMTSVLMGYNVAVTSGAQIFMAEDLGVSDAQIEVLSGAINIYSLVGALLAGWTSDRLGRRLTIVLTNGFFLAGPLVMSLAGGYAALMAGRFVAGIGVGYALVIAPVYAAEISPASSRGLLSSLPEIFINGGVMLSYVSNFAFSGLPVHLSWRLMFAAGVVPTVFLAAGVLTMPESPRWLAMKGRRGEARVVLDRTSDTPAEAEQRLQEIEDVVAAAGSVAGNGNGGGGAWKEVATKPGVRRVLAIVLTLQFFQQASGIDSVVLYGPRVLAAAGVASNTLLLGLNVVFGVAKASSILVAMALTDRVGRRPLLLASTGGMTASLLALGSVFAAFGGARDDAAVAAGAAVAVVVAFVCAFSVGIGPLAWVYSSEILPLRLRGQGAGVGTAMNRVVSGVVTMTFISLYGAITMAGAFYLYAAIAAASFVFIYACLPETRGRSLEDMEELFHTKRLLDKIIDFSVIGGGASGAGSAVITPSYAKAMKRSLQVIKMLAETTGSTGKLLRREVAEIVFTVSNIVRAVLQHEAGHLELQRLGAEVRRGRVGCSLPPPPRLRFRSTPHRSHAASAGLILPSALSAAERSSAAASSSKCRFDGGYVTR</sequence>
<reference evidence="12" key="1">
    <citation type="submission" date="2015-04" db="UniProtKB">
        <authorList>
            <consortium name="EnsemblPlants"/>
        </authorList>
    </citation>
    <scope>IDENTIFICATION</scope>
</reference>
<dbReference type="AlphaFoldDB" id="A0A0E0BTC1"/>
<organism evidence="12">
    <name type="scientific">Oryza glumipatula</name>
    <dbReference type="NCBI Taxonomy" id="40148"/>
    <lineage>
        <taxon>Eukaryota</taxon>
        <taxon>Viridiplantae</taxon>
        <taxon>Streptophyta</taxon>
        <taxon>Embryophyta</taxon>
        <taxon>Tracheophyta</taxon>
        <taxon>Spermatophyta</taxon>
        <taxon>Magnoliopsida</taxon>
        <taxon>Liliopsida</taxon>
        <taxon>Poales</taxon>
        <taxon>Poaceae</taxon>
        <taxon>BOP clade</taxon>
        <taxon>Oryzoideae</taxon>
        <taxon>Oryzeae</taxon>
        <taxon>Oryzinae</taxon>
        <taxon>Oryza</taxon>
    </lineage>
</organism>
<accession>A0A0E0BTC1</accession>
<evidence type="ECO:0000256" key="5">
    <source>
        <dbReference type="ARBA" id="ARBA00022692"/>
    </source>
</evidence>
<feature type="transmembrane region" description="Helical" evidence="10">
    <location>
        <begin position="345"/>
        <end position="368"/>
    </location>
</feature>
<dbReference type="InterPro" id="IPR050814">
    <property type="entry name" value="Myo-inositol_Transporter"/>
</dbReference>
<dbReference type="FunFam" id="1.20.1250.20:FF:000025">
    <property type="entry name" value="probable polyol transporter 4"/>
    <property type="match status" value="1"/>
</dbReference>
<dbReference type="eggNOG" id="KOG0254">
    <property type="taxonomic scope" value="Eukaryota"/>
</dbReference>
<name>A0A0E0BTC1_9ORYZ</name>
<keyword evidence="3 9" id="KW-0813">Transport</keyword>
<feature type="transmembrane region" description="Helical" evidence="10">
    <location>
        <begin position="27"/>
        <end position="47"/>
    </location>
</feature>
<feature type="transmembrane region" description="Helical" evidence="10">
    <location>
        <begin position="99"/>
        <end position="120"/>
    </location>
</feature>
<feature type="transmembrane region" description="Helical" evidence="10">
    <location>
        <begin position="186"/>
        <end position="207"/>
    </location>
</feature>
<feature type="transmembrane region" description="Helical" evidence="10">
    <location>
        <begin position="161"/>
        <end position="180"/>
    </location>
</feature>
<dbReference type="Gene3D" id="1.20.1250.20">
    <property type="entry name" value="MFS general substrate transporter like domains"/>
    <property type="match status" value="1"/>
</dbReference>
<dbReference type="STRING" id="40148.A0A0E0BTC1"/>
<feature type="transmembrane region" description="Helical" evidence="10">
    <location>
        <begin position="422"/>
        <end position="442"/>
    </location>
</feature>
<proteinExistence type="inferred from homology"/>
<feature type="transmembrane region" description="Helical" evidence="10">
    <location>
        <begin position="126"/>
        <end position="149"/>
    </location>
</feature>
<dbReference type="SUPFAM" id="SSF103473">
    <property type="entry name" value="MFS general substrate transporter"/>
    <property type="match status" value="1"/>
</dbReference>
<dbReference type="InterPro" id="IPR005828">
    <property type="entry name" value="MFS_sugar_transport-like"/>
</dbReference>
<dbReference type="PROSITE" id="PS50850">
    <property type="entry name" value="MFS"/>
    <property type="match status" value="1"/>
</dbReference>
<protein>
    <recommendedName>
        <fullName evidence="11">Major facilitator superfamily (MFS) profile domain-containing protein</fullName>
    </recommendedName>
</protein>
<keyword evidence="5 10" id="KW-0812">Transmembrane</keyword>
<dbReference type="Proteomes" id="UP000026961">
    <property type="component" value="Chromosome 12"/>
</dbReference>
<dbReference type="GO" id="GO:0015293">
    <property type="term" value="F:symporter activity"/>
    <property type="evidence" value="ECO:0007669"/>
    <property type="project" value="UniProtKB-KW"/>
</dbReference>
<evidence type="ECO:0000256" key="9">
    <source>
        <dbReference type="RuleBase" id="RU003346"/>
    </source>
</evidence>
<dbReference type="InterPro" id="IPR005829">
    <property type="entry name" value="Sugar_transporter_CS"/>
</dbReference>
<evidence type="ECO:0000256" key="3">
    <source>
        <dbReference type="ARBA" id="ARBA00022448"/>
    </source>
</evidence>
<dbReference type="Gramene" id="OGLUM12G15300.1">
    <property type="protein sequence ID" value="OGLUM12G15300.1"/>
    <property type="gene ID" value="OGLUM12G15300"/>
</dbReference>
<comment type="subcellular location">
    <subcellularLocation>
        <location evidence="1">Membrane</location>
        <topology evidence="1">Multi-pass membrane protein</topology>
    </subcellularLocation>
</comment>
<evidence type="ECO:0000256" key="10">
    <source>
        <dbReference type="SAM" id="Phobius"/>
    </source>
</evidence>
<evidence type="ECO:0000313" key="12">
    <source>
        <dbReference type="EnsemblPlants" id="OGLUM12G15300.1"/>
    </source>
</evidence>